<dbReference type="InterPro" id="IPR004839">
    <property type="entry name" value="Aminotransferase_I/II_large"/>
</dbReference>
<dbReference type="RefSeq" id="WP_194978398.1">
    <property type="nucleotide sequence ID" value="NZ_JADMKS010000006.1"/>
</dbReference>
<dbReference type="HAMAP" id="MF_01023">
    <property type="entry name" value="HisC_aminotrans_2"/>
    <property type="match status" value="1"/>
</dbReference>
<evidence type="ECO:0000256" key="9">
    <source>
        <dbReference type="HAMAP-Rule" id="MF_01023"/>
    </source>
</evidence>
<dbReference type="InterPro" id="IPR050106">
    <property type="entry name" value="HistidinolP_aminotransfase"/>
</dbReference>
<dbReference type="InterPro" id="IPR015422">
    <property type="entry name" value="PyrdxlP-dep_Trfase_small"/>
</dbReference>
<dbReference type="NCBIfam" id="TIGR01141">
    <property type="entry name" value="hisC"/>
    <property type="match status" value="1"/>
</dbReference>
<dbReference type="GO" id="GO:0030170">
    <property type="term" value="F:pyridoxal phosphate binding"/>
    <property type="evidence" value="ECO:0007669"/>
    <property type="project" value="InterPro"/>
</dbReference>
<dbReference type="SUPFAM" id="SSF53383">
    <property type="entry name" value="PLP-dependent transferases"/>
    <property type="match status" value="1"/>
</dbReference>
<dbReference type="CDD" id="cd00609">
    <property type="entry name" value="AAT_like"/>
    <property type="match status" value="1"/>
</dbReference>
<organism evidence="11 12">
    <name type="scientific">Rouxiella silvae</name>
    <dbReference type="NCBI Taxonomy" id="1646373"/>
    <lineage>
        <taxon>Bacteria</taxon>
        <taxon>Pseudomonadati</taxon>
        <taxon>Pseudomonadota</taxon>
        <taxon>Gammaproteobacteria</taxon>
        <taxon>Enterobacterales</taxon>
        <taxon>Yersiniaceae</taxon>
        <taxon>Rouxiella</taxon>
    </lineage>
</organism>
<evidence type="ECO:0000256" key="1">
    <source>
        <dbReference type="ARBA" id="ARBA00001933"/>
    </source>
</evidence>
<evidence type="ECO:0000256" key="8">
    <source>
        <dbReference type="ARBA" id="ARBA00047481"/>
    </source>
</evidence>
<comment type="subunit">
    <text evidence="4 9">Homodimer.</text>
</comment>
<reference evidence="11" key="1">
    <citation type="submission" date="2020-11" db="EMBL/GenBank/DDBJ databases">
        <authorList>
            <person name="Lee S.D."/>
        </authorList>
    </citation>
    <scope>NUCLEOTIDE SEQUENCE</scope>
    <source>
        <strain evidence="11">SAP-2</strain>
    </source>
</reference>
<keyword evidence="5 9" id="KW-0032">Aminotransferase</keyword>
<evidence type="ECO:0000256" key="3">
    <source>
        <dbReference type="ARBA" id="ARBA00007970"/>
    </source>
</evidence>
<reference evidence="11" key="2">
    <citation type="submission" date="2022-09" db="EMBL/GenBank/DDBJ databases">
        <title>Rouxiella aceris sp. nov., isolated from tree sap and emended description of the genus Rhouxiella.</title>
        <authorList>
            <person name="Kim I.S."/>
        </authorList>
    </citation>
    <scope>NUCLEOTIDE SEQUENCE</scope>
    <source>
        <strain evidence="11">SAP-2</strain>
    </source>
</reference>
<dbReference type="InterPro" id="IPR015424">
    <property type="entry name" value="PyrdxlP-dep_Trfase"/>
</dbReference>
<accession>A0AA41BXJ1</accession>
<dbReference type="PANTHER" id="PTHR43643:SF3">
    <property type="entry name" value="HISTIDINOL-PHOSPHATE AMINOTRANSFERASE"/>
    <property type="match status" value="1"/>
</dbReference>
<dbReference type="Proteomes" id="UP000705283">
    <property type="component" value="Unassembled WGS sequence"/>
</dbReference>
<evidence type="ECO:0000313" key="12">
    <source>
        <dbReference type="Proteomes" id="UP000705283"/>
    </source>
</evidence>
<keyword evidence="6 9" id="KW-0808">Transferase</keyword>
<dbReference type="InterPro" id="IPR001917">
    <property type="entry name" value="Aminotrans_II_pyridoxalP_BS"/>
</dbReference>
<feature type="domain" description="Aminotransferase class I/classII large" evidence="10">
    <location>
        <begin position="43"/>
        <end position="369"/>
    </location>
</feature>
<dbReference type="Gene3D" id="3.90.1150.10">
    <property type="entry name" value="Aspartate Aminotransferase, domain 1"/>
    <property type="match status" value="1"/>
</dbReference>
<dbReference type="AlphaFoldDB" id="A0AA41BXJ1"/>
<name>A0AA41BXJ1_9GAMM</name>
<protein>
    <recommendedName>
        <fullName evidence="9">Histidinol-phosphate aminotransferase</fullName>
        <ecNumber evidence="9">2.6.1.9</ecNumber>
    </recommendedName>
    <alternativeName>
        <fullName evidence="9">Imidazole acetol-phosphate transaminase</fullName>
    </alternativeName>
</protein>
<dbReference type="Gene3D" id="3.40.640.10">
    <property type="entry name" value="Type I PLP-dependent aspartate aminotransferase-like (Major domain)"/>
    <property type="match status" value="1"/>
</dbReference>
<keyword evidence="9" id="KW-0368">Histidine biosynthesis</keyword>
<dbReference type="InterPro" id="IPR005861">
    <property type="entry name" value="HisP_aminotrans"/>
</dbReference>
<keyword evidence="7 9" id="KW-0663">Pyridoxal phosphate</keyword>
<evidence type="ECO:0000256" key="7">
    <source>
        <dbReference type="ARBA" id="ARBA00022898"/>
    </source>
</evidence>
<evidence type="ECO:0000259" key="10">
    <source>
        <dbReference type="Pfam" id="PF00155"/>
    </source>
</evidence>
<dbReference type="PANTHER" id="PTHR43643">
    <property type="entry name" value="HISTIDINOL-PHOSPHATE AMINOTRANSFERASE 2"/>
    <property type="match status" value="1"/>
</dbReference>
<comment type="cofactor">
    <cofactor evidence="1 9">
        <name>pyridoxal 5'-phosphate</name>
        <dbReference type="ChEBI" id="CHEBI:597326"/>
    </cofactor>
</comment>
<proteinExistence type="inferred from homology"/>
<feature type="modified residue" description="N6-(pyridoxal phosphate)lysine" evidence="9">
    <location>
        <position position="238"/>
    </location>
</feature>
<keyword evidence="9" id="KW-0028">Amino-acid biosynthesis</keyword>
<dbReference type="PROSITE" id="PS00599">
    <property type="entry name" value="AA_TRANSFER_CLASS_2"/>
    <property type="match status" value="1"/>
</dbReference>
<evidence type="ECO:0000256" key="6">
    <source>
        <dbReference type="ARBA" id="ARBA00022679"/>
    </source>
</evidence>
<evidence type="ECO:0000313" key="11">
    <source>
        <dbReference type="EMBL" id="MBF6638235.1"/>
    </source>
</evidence>
<dbReference type="GO" id="GO:0004400">
    <property type="term" value="F:histidinol-phosphate transaminase activity"/>
    <property type="evidence" value="ECO:0007669"/>
    <property type="project" value="UniProtKB-UniRule"/>
</dbReference>
<gene>
    <name evidence="9 11" type="primary">hisC</name>
    <name evidence="11" type="ORF">ITX54_16340</name>
</gene>
<dbReference type="GO" id="GO:0000105">
    <property type="term" value="P:L-histidine biosynthetic process"/>
    <property type="evidence" value="ECO:0007669"/>
    <property type="project" value="UniProtKB-UniRule"/>
</dbReference>
<dbReference type="EMBL" id="JADMKS010000006">
    <property type="protein sequence ID" value="MBF6638235.1"/>
    <property type="molecule type" value="Genomic_DNA"/>
</dbReference>
<comment type="caution">
    <text evidence="11">The sequence shown here is derived from an EMBL/GenBank/DDBJ whole genome shotgun (WGS) entry which is preliminary data.</text>
</comment>
<dbReference type="Pfam" id="PF00155">
    <property type="entry name" value="Aminotran_1_2"/>
    <property type="match status" value="1"/>
</dbReference>
<dbReference type="InterPro" id="IPR015421">
    <property type="entry name" value="PyrdxlP-dep_Trfase_major"/>
</dbReference>
<comment type="similarity">
    <text evidence="3 9">Belongs to the class-II pyridoxal-phosphate-dependent aminotransferase family. Histidinol-phosphate aminotransferase subfamily.</text>
</comment>
<dbReference type="EC" id="2.6.1.9" evidence="9"/>
<evidence type="ECO:0000256" key="2">
    <source>
        <dbReference type="ARBA" id="ARBA00005011"/>
    </source>
</evidence>
<comment type="catalytic activity">
    <reaction evidence="8 9">
        <text>L-histidinol phosphate + 2-oxoglutarate = 3-(imidazol-4-yl)-2-oxopropyl phosphate + L-glutamate</text>
        <dbReference type="Rhea" id="RHEA:23744"/>
        <dbReference type="ChEBI" id="CHEBI:16810"/>
        <dbReference type="ChEBI" id="CHEBI:29985"/>
        <dbReference type="ChEBI" id="CHEBI:57766"/>
        <dbReference type="ChEBI" id="CHEBI:57980"/>
        <dbReference type="EC" id="2.6.1.9"/>
    </reaction>
</comment>
<evidence type="ECO:0000256" key="4">
    <source>
        <dbReference type="ARBA" id="ARBA00011738"/>
    </source>
</evidence>
<comment type="pathway">
    <text evidence="2 9">Amino-acid biosynthesis; L-histidine biosynthesis; L-histidine from 5-phospho-alpha-D-ribose 1-diphosphate: step 7/9.</text>
</comment>
<evidence type="ECO:0000256" key="5">
    <source>
        <dbReference type="ARBA" id="ARBA00022576"/>
    </source>
</evidence>
<sequence length="385" mass="42245">MEIKSESTAVRLQRLARPDARVLGVYNSGLSADAVREKYGVEHVAKLASNENPLGASPQVTRALIAEASGSAIYPDSASRAVRQKIASATGVGLEQVVMGNGSEEILQMLCTAFLNPGDRVVTLIPSFGLHEIFPRMMGAEVTMVGVDAQRQFDVAAWEQALSTPVKLVIFSNPSNPVGCMLNREGFQRIIDAAPQDCVLVIDEAYYEYCESDLDYPDSLRVLAQQTRPWIVLRTLSKAYGLAGLRIGYGLASDVELVNLLDRVRTPFNINRSAQAAALAALEDKAHVAASMEFVSQQRAIISATLREKGYEVVPSHANFVFFDCQRPSVELAEQLLTYGVIVKPWREPGYARWIRVSVGSEHDNQLFLRSLELISMQANAQEAE</sequence>